<proteinExistence type="inferred from homology"/>
<dbReference type="InterPro" id="IPR049427">
    <property type="entry name" value="Acyl-ACP_TE_C"/>
</dbReference>
<dbReference type="Pfam" id="PF01643">
    <property type="entry name" value="Acyl-ACP_TE"/>
    <property type="match status" value="1"/>
</dbReference>
<dbReference type="InterPro" id="IPR045023">
    <property type="entry name" value="FATA/B"/>
</dbReference>
<evidence type="ECO:0000256" key="7">
    <source>
        <dbReference type="ARBA" id="ARBA00022832"/>
    </source>
</evidence>
<dbReference type="Gene3D" id="3.10.129.10">
    <property type="entry name" value="Hotdog Thioesterase"/>
    <property type="match status" value="1"/>
</dbReference>
<evidence type="ECO:0000313" key="15">
    <source>
        <dbReference type="RefSeq" id="XP_027359893.1"/>
    </source>
</evidence>
<evidence type="ECO:0000256" key="6">
    <source>
        <dbReference type="ARBA" id="ARBA00022801"/>
    </source>
</evidence>
<dbReference type="KEGG" id="aprc:113868476"/>
<dbReference type="GO" id="GO:0016297">
    <property type="term" value="F:fatty acyl-[ACP] hydrolase activity"/>
    <property type="evidence" value="ECO:0007669"/>
    <property type="project" value="InterPro"/>
</dbReference>
<dbReference type="RefSeq" id="XP_027359893.1">
    <property type="nucleotide sequence ID" value="XM_027504092.1"/>
</dbReference>
<dbReference type="InterPro" id="IPR029069">
    <property type="entry name" value="HotDog_dom_sf"/>
</dbReference>
<protein>
    <recommendedName>
        <fullName evidence="11">Acyl-[acyl-carrier-protein] hydrolase</fullName>
        <ecNumber evidence="11">3.1.2.-</ecNumber>
    </recommendedName>
</protein>
<evidence type="ECO:0000256" key="3">
    <source>
        <dbReference type="ARBA" id="ARBA00022516"/>
    </source>
</evidence>
<feature type="domain" description="Acyl-ACP thioesterase-like C-terminal" evidence="13">
    <location>
        <begin position="272"/>
        <end position="381"/>
    </location>
</feature>
<reference evidence="14" key="1">
    <citation type="journal article" date="2019" name="Toxins">
        <title>Detection of Abrin-Like and Prepropulchellin-Like Toxin Genes and Transcripts Using Whole Genome Sequencing and Full-Length Transcript Sequencing of Abrus precatorius.</title>
        <authorList>
            <person name="Hovde B.T."/>
            <person name="Daligault H.E."/>
            <person name="Hanschen E.R."/>
            <person name="Kunde Y.A."/>
            <person name="Johnson M.B."/>
            <person name="Starkenburg S.R."/>
            <person name="Johnson S.L."/>
        </authorList>
    </citation>
    <scope>NUCLEOTIDE SEQUENCE [LARGE SCALE GENOMIC DNA]</scope>
</reference>
<dbReference type="Pfam" id="PF20791">
    <property type="entry name" value="Acyl-ACP_TE_C"/>
    <property type="match status" value="1"/>
</dbReference>
<organism evidence="14 15">
    <name type="scientific">Abrus precatorius</name>
    <name type="common">Indian licorice</name>
    <name type="synonym">Glycine abrus</name>
    <dbReference type="NCBI Taxonomy" id="3816"/>
    <lineage>
        <taxon>Eukaryota</taxon>
        <taxon>Viridiplantae</taxon>
        <taxon>Streptophyta</taxon>
        <taxon>Embryophyta</taxon>
        <taxon>Tracheophyta</taxon>
        <taxon>Spermatophyta</taxon>
        <taxon>Magnoliopsida</taxon>
        <taxon>eudicotyledons</taxon>
        <taxon>Gunneridae</taxon>
        <taxon>Pentapetalae</taxon>
        <taxon>rosids</taxon>
        <taxon>fabids</taxon>
        <taxon>Fabales</taxon>
        <taxon>Fabaceae</taxon>
        <taxon>Papilionoideae</taxon>
        <taxon>50 kb inversion clade</taxon>
        <taxon>NPAAA clade</taxon>
        <taxon>indigoferoid/millettioid clade</taxon>
        <taxon>Abreae</taxon>
        <taxon>Abrus</taxon>
    </lineage>
</organism>
<name>A0A8B8LWH1_ABRPR</name>
<evidence type="ECO:0000256" key="5">
    <source>
        <dbReference type="ARBA" id="ARBA00022640"/>
    </source>
</evidence>
<evidence type="ECO:0000256" key="10">
    <source>
        <dbReference type="ARBA" id="ARBA00023160"/>
    </source>
</evidence>
<dbReference type="InterPro" id="IPR002864">
    <property type="entry name" value="Acyl-ACP_thioesterase_NHD"/>
</dbReference>
<evidence type="ECO:0000256" key="9">
    <source>
        <dbReference type="ARBA" id="ARBA00023098"/>
    </source>
</evidence>
<evidence type="ECO:0000256" key="8">
    <source>
        <dbReference type="ARBA" id="ARBA00022946"/>
    </source>
</evidence>
<keyword evidence="4 11" id="KW-0150">Chloroplast</keyword>
<sequence>MTPVLALSNIGLQFRGNFCNAKTKIVDNKAGEFSEISHKSSCNTYILNNKRRFSLLVRASFDCSPWGVSTINGREHMALIPHTAIKLANESTTQTTFDPFLLGVFVEDKFVYRQSFIVRSYEIGPDKTVTIYALMNFLQETAINNVTSYGVSGNNFATTREMDRHTLIWVANRIQIQVQKYSKWGDKIDVDTWFHFVGKNGMRRDSIIRDHCTKEIIARATSTWAMMNKETRRLSKLPESVKQELFPFRYDRHAISSEEIDCQKIHKLTDDTAETIRSGMTVRRNDMDANQHVNNVKYISWILESVPREVLDDYDITSMTLEFRRECTQSSVLESMTSPSCNVISDSNNSSVERKHDLQYTHLLRLQDNKAELVRGRTKWRLRQNHK</sequence>
<dbReference type="GO" id="GO:0009507">
    <property type="term" value="C:chloroplast"/>
    <property type="evidence" value="ECO:0007669"/>
    <property type="project" value="UniProtKB-SubCell"/>
</dbReference>
<dbReference type="GeneID" id="113868476"/>
<evidence type="ECO:0000256" key="11">
    <source>
        <dbReference type="RuleBase" id="RU363096"/>
    </source>
</evidence>
<dbReference type="PANTHER" id="PTHR31727">
    <property type="entry name" value="OLEOYL-ACYL CARRIER PROTEIN THIOESTERASE 1, CHLOROPLASTIC"/>
    <property type="match status" value="1"/>
</dbReference>
<keyword evidence="9 11" id="KW-0443">Lipid metabolism</keyword>
<evidence type="ECO:0000256" key="4">
    <source>
        <dbReference type="ARBA" id="ARBA00022528"/>
    </source>
</evidence>
<evidence type="ECO:0000259" key="12">
    <source>
        <dbReference type="Pfam" id="PF01643"/>
    </source>
</evidence>
<keyword evidence="5 11" id="KW-0934">Plastid</keyword>
<evidence type="ECO:0000313" key="14">
    <source>
        <dbReference type="Proteomes" id="UP000694853"/>
    </source>
</evidence>
<keyword evidence="8" id="KW-0809">Transit peptide</keyword>
<gene>
    <name evidence="15" type="primary">LOC113868476</name>
</gene>
<comment type="function">
    <text evidence="11">Plays an essential role in chain termination during de novo fatty acid synthesis.</text>
</comment>
<evidence type="ECO:0000256" key="1">
    <source>
        <dbReference type="ARBA" id="ARBA00004229"/>
    </source>
</evidence>
<evidence type="ECO:0000256" key="2">
    <source>
        <dbReference type="ARBA" id="ARBA00006500"/>
    </source>
</evidence>
<keyword evidence="10 11" id="KW-0275">Fatty acid biosynthesis</keyword>
<dbReference type="AlphaFoldDB" id="A0A8B8LWH1"/>
<dbReference type="Proteomes" id="UP000694853">
    <property type="component" value="Unplaced"/>
</dbReference>
<reference evidence="15" key="2">
    <citation type="submission" date="2025-08" db="UniProtKB">
        <authorList>
            <consortium name="RefSeq"/>
        </authorList>
    </citation>
    <scope>IDENTIFICATION</scope>
    <source>
        <tissue evidence="15">Young leaves</tissue>
    </source>
</reference>
<comment type="subcellular location">
    <subcellularLocation>
        <location evidence="1 11">Plastid</location>
        <location evidence="1 11">Chloroplast</location>
    </subcellularLocation>
</comment>
<evidence type="ECO:0000259" key="13">
    <source>
        <dbReference type="Pfam" id="PF20791"/>
    </source>
</evidence>
<accession>A0A8B8LWH1</accession>
<feature type="domain" description="Acyl-ACP thioesterase N-terminal hotdog" evidence="12">
    <location>
        <begin position="111"/>
        <end position="243"/>
    </location>
</feature>
<keyword evidence="14" id="KW-1185">Reference proteome</keyword>
<keyword evidence="7 11" id="KW-0276">Fatty acid metabolism</keyword>
<keyword evidence="3 11" id="KW-0444">Lipid biosynthesis</keyword>
<keyword evidence="6 11" id="KW-0378">Hydrolase</keyword>
<dbReference type="SUPFAM" id="SSF54637">
    <property type="entry name" value="Thioesterase/thiol ester dehydrase-isomerase"/>
    <property type="match status" value="2"/>
</dbReference>
<dbReference type="OrthoDB" id="618395at2759"/>
<dbReference type="FunFam" id="3.10.129.10:FF:000014">
    <property type="entry name" value="Acyl-[acyl-carrier-protein] hydrolase"/>
    <property type="match status" value="1"/>
</dbReference>
<dbReference type="EC" id="3.1.2.-" evidence="11"/>
<dbReference type="PANTHER" id="PTHR31727:SF5">
    <property type="entry name" value="ACYL-[ACYL-CARRIER-PROTEIN] HYDROLASE"/>
    <property type="match status" value="1"/>
</dbReference>
<dbReference type="GO" id="GO:0000036">
    <property type="term" value="F:acyl carrier activity"/>
    <property type="evidence" value="ECO:0007669"/>
    <property type="project" value="TreeGrafter"/>
</dbReference>
<comment type="similarity">
    <text evidence="2 11">Belongs to the acyl-ACP thioesterase family.</text>
</comment>
<dbReference type="CDD" id="cd00586">
    <property type="entry name" value="4HBT"/>
    <property type="match status" value="1"/>
</dbReference>